<dbReference type="GO" id="GO:0000781">
    <property type="term" value="C:chromosome, telomeric region"/>
    <property type="evidence" value="ECO:0007669"/>
    <property type="project" value="UniProtKB-SubCell"/>
</dbReference>
<dbReference type="GO" id="GO:0007004">
    <property type="term" value="P:telomere maintenance via telomerase"/>
    <property type="evidence" value="ECO:0007669"/>
    <property type="project" value="TreeGrafter"/>
</dbReference>
<comment type="catalytic activity">
    <reaction evidence="12 13">
        <text>DNA(n) + a 2'-deoxyribonucleoside 5'-triphosphate = DNA(n+1) + diphosphate</text>
        <dbReference type="Rhea" id="RHEA:22508"/>
        <dbReference type="Rhea" id="RHEA-COMP:17339"/>
        <dbReference type="Rhea" id="RHEA-COMP:17340"/>
        <dbReference type="ChEBI" id="CHEBI:33019"/>
        <dbReference type="ChEBI" id="CHEBI:61560"/>
        <dbReference type="ChEBI" id="CHEBI:173112"/>
        <dbReference type="EC" id="2.7.7.49"/>
    </reaction>
</comment>
<keyword evidence="8 13" id="KW-0460">Magnesium</keyword>
<dbReference type="Gene3D" id="1.10.357.90">
    <property type="match status" value="1"/>
</dbReference>
<evidence type="ECO:0000256" key="12">
    <source>
        <dbReference type="ARBA" id="ARBA00048173"/>
    </source>
</evidence>
<dbReference type="Gramene" id="PRQ54638">
    <property type="protein sequence ID" value="PRQ54638"/>
    <property type="gene ID" value="RchiOBHm_Chr1g0315901"/>
</dbReference>
<evidence type="ECO:0000256" key="13">
    <source>
        <dbReference type="RuleBase" id="RU365061"/>
    </source>
</evidence>
<evidence type="ECO:0000259" key="15">
    <source>
        <dbReference type="PROSITE" id="PS50878"/>
    </source>
</evidence>
<comment type="subcellular location">
    <subcellularLocation>
        <location evidence="13">Nucleus</location>
    </subcellularLocation>
    <subcellularLocation>
        <location evidence="13">Chromosome</location>
        <location evidence="13">Telomere</location>
    </subcellularLocation>
</comment>
<name>A0A2P6S7I8_ROSCH</name>
<evidence type="ECO:0000256" key="7">
    <source>
        <dbReference type="ARBA" id="ARBA00022723"/>
    </source>
</evidence>
<dbReference type="EC" id="2.7.7.49" evidence="2 13"/>
<dbReference type="FunFam" id="3.30.70.2630:FF:000002">
    <property type="entry name" value="Telomerase reverse transcriptase"/>
    <property type="match status" value="1"/>
</dbReference>
<comment type="similarity">
    <text evidence="1 13">Belongs to the reverse transcriptase family. Telomerase subfamily.</text>
</comment>
<comment type="function">
    <text evidence="13">Telomerase is a ribonucleoprotein enzyme essential for the replication of chromosome termini in most eukaryotes. It elongates telomeres. It is a reverse transcriptase that adds simple sequence repeats to chromosome ends by copying a template sequence within the RNA component of the enzyme.</text>
</comment>
<dbReference type="STRING" id="74649.A0A2P6S7I8"/>
<dbReference type="OMA" id="SYKAVQW"/>
<dbReference type="GO" id="GO:0000333">
    <property type="term" value="C:telomerase catalytic core complex"/>
    <property type="evidence" value="ECO:0007669"/>
    <property type="project" value="TreeGrafter"/>
</dbReference>
<dbReference type="GO" id="GO:0046872">
    <property type="term" value="F:metal ion binding"/>
    <property type="evidence" value="ECO:0007669"/>
    <property type="project" value="UniProtKB-KW"/>
</dbReference>
<dbReference type="GO" id="GO:0003720">
    <property type="term" value="F:telomerase activity"/>
    <property type="evidence" value="ECO:0007669"/>
    <property type="project" value="InterPro"/>
</dbReference>
<comment type="caution">
    <text evidence="16">The sequence shown here is derived from an EMBL/GenBank/DDBJ whole genome shotgun (WGS) entry which is preliminary data.</text>
</comment>
<proteinExistence type="inferred from homology"/>
<protein>
    <recommendedName>
        <fullName evidence="3 13">Telomerase reverse transcriptase</fullName>
        <ecNumber evidence="2 13">2.7.7.49</ecNumber>
    </recommendedName>
    <alternativeName>
        <fullName evidence="13">Telomerase catalytic subunit</fullName>
    </alternativeName>
</protein>
<dbReference type="Pfam" id="PF12009">
    <property type="entry name" value="Telomerase_RBD"/>
    <property type="match status" value="1"/>
</dbReference>
<dbReference type="InterPro" id="IPR003545">
    <property type="entry name" value="Telomerase_RT"/>
</dbReference>
<dbReference type="CDD" id="cd01648">
    <property type="entry name" value="TERT"/>
    <property type="match status" value="1"/>
</dbReference>
<dbReference type="Gene3D" id="3.30.70.2630">
    <property type="match status" value="1"/>
</dbReference>
<evidence type="ECO:0000256" key="1">
    <source>
        <dbReference type="ARBA" id="ARBA00008001"/>
    </source>
</evidence>
<dbReference type="PANTHER" id="PTHR12066:SF0">
    <property type="entry name" value="TELOMERASE REVERSE TRANSCRIPTASE"/>
    <property type="match status" value="1"/>
</dbReference>
<dbReference type="EMBL" id="PDCK01000039">
    <property type="protein sequence ID" value="PRQ54638.1"/>
    <property type="molecule type" value="Genomic_DNA"/>
</dbReference>
<dbReference type="Pfam" id="PF21399">
    <property type="entry name" value="TERT_C"/>
    <property type="match status" value="1"/>
</dbReference>
<evidence type="ECO:0000256" key="5">
    <source>
        <dbReference type="ARBA" id="ARBA00022679"/>
    </source>
</evidence>
<dbReference type="InterPro" id="IPR049139">
    <property type="entry name" value="TERT_C"/>
</dbReference>
<dbReference type="PROSITE" id="PS50878">
    <property type="entry name" value="RT_POL"/>
    <property type="match status" value="1"/>
</dbReference>
<keyword evidence="6 13" id="KW-0548">Nucleotidyltransferase</keyword>
<feature type="domain" description="Reverse transcriptase" evidence="15">
    <location>
        <begin position="685"/>
        <end position="1057"/>
    </location>
</feature>
<evidence type="ECO:0000256" key="6">
    <source>
        <dbReference type="ARBA" id="ARBA00022695"/>
    </source>
</evidence>
<keyword evidence="10 13" id="KW-0695">RNA-directed DNA polymerase</keyword>
<dbReference type="SMART" id="SM00975">
    <property type="entry name" value="Telomerase_RBD"/>
    <property type="match status" value="1"/>
</dbReference>
<evidence type="ECO:0000256" key="4">
    <source>
        <dbReference type="ARBA" id="ARBA00022454"/>
    </source>
</evidence>
<dbReference type="PRINTS" id="PR01365">
    <property type="entry name" value="TELOMERASERT"/>
</dbReference>
<keyword evidence="4 13" id="KW-0158">Chromosome</keyword>
<evidence type="ECO:0000256" key="2">
    <source>
        <dbReference type="ARBA" id="ARBA00012493"/>
    </source>
</evidence>
<evidence type="ECO:0000256" key="14">
    <source>
        <dbReference type="SAM" id="MobiDB-lite"/>
    </source>
</evidence>
<dbReference type="SUPFAM" id="SSF56672">
    <property type="entry name" value="DNA/RNA polymerases"/>
    <property type="match status" value="1"/>
</dbReference>
<evidence type="ECO:0000256" key="10">
    <source>
        <dbReference type="ARBA" id="ARBA00022918"/>
    </source>
</evidence>
<evidence type="ECO:0000313" key="17">
    <source>
        <dbReference type="Proteomes" id="UP000238479"/>
    </source>
</evidence>
<dbReference type="Gene3D" id="1.10.132.70">
    <property type="match status" value="1"/>
</dbReference>
<evidence type="ECO:0000313" key="16">
    <source>
        <dbReference type="EMBL" id="PRQ54638.1"/>
    </source>
</evidence>
<evidence type="ECO:0000256" key="8">
    <source>
        <dbReference type="ARBA" id="ARBA00022842"/>
    </source>
</evidence>
<evidence type="ECO:0000256" key="11">
    <source>
        <dbReference type="ARBA" id="ARBA00023242"/>
    </source>
</evidence>
<keyword evidence="9 13" id="KW-0779">Telomere</keyword>
<dbReference type="InterPro" id="IPR043502">
    <property type="entry name" value="DNA/RNA_pol_sf"/>
</dbReference>
<gene>
    <name evidence="16" type="ORF">RchiOBHm_Chr1g0315901</name>
</gene>
<dbReference type="InterPro" id="IPR000477">
    <property type="entry name" value="RT_dom"/>
</dbReference>
<organism evidence="16 17">
    <name type="scientific">Rosa chinensis</name>
    <name type="common">China rose</name>
    <dbReference type="NCBI Taxonomy" id="74649"/>
    <lineage>
        <taxon>Eukaryota</taxon>
        <taxon>Viridiplantae</taxon>
        <taxon>Streptophyta</taxon>
        <taxon>Embryophyta</taxon>
        <taxon>Tracheophyta</taxon>
        <taxon>Spermatophyta</taxon>
        <taxon>Magnoliopsida</taxon>
        <taxon>eudicotyledons</taxon>
        <taxon>Gunneridae</taxon>
        <taxon>Pentapetalae</taxon>
        <taxon>rosids</taxon>
        <taxon>fabids</taxon>
        <taxon>Rosales</taxon>
        <taxon>Rosaceae</taxon>
        <taxon>Rosoideae</taxon>
        <taxon>Rosoideae incertae sedis</taxon>
        <taxon>Rosa</taxon>
    </lineage>
</organism>
<dbReference type="GO" id="GO:0070034">
    <property type="term" value="F:telomerase RNA binding"/>
    <property type="evidence" value="ECO:0007669"/>
    <property type="project" value="TreeGrafter"/>
</dbReference>
<dbReference type="InterPro" id="IPR021891">
    <property type="entry name" value="Telomerase_RBD"/>
</dbReference>
<reference evidence="16 17" key="1">
    <citation type="journal article" date="2018" name="Nat. Genet.">
        <title>The Rosa genome provides new insights in the design of modern roses.</title>
        <authorList>
            <person name="Bendahmane M."/>
        </authorList>
    </citation>
    <scope>NUCLEOTIDE SEQUENCE [LARGE SCALE GENOMIC DNA]</scope>
    <source>
        <strain evidence="17">cv. Old Blush</strain>
    </source>
</reference>
<feature type="region of interest" description="Disordered" evidence="14">
    <location>
        <begin position="194"/>
        <end position="219"/>
    </location>
</feature>
<keyword evidence="17" id="KW-1185">Reference proteome</keyword>
<evidence type="ECO:0000256" key="9">
    <source>
        <dbReference type="ARBA" id="ARBA00022895"/>
    </source>
</evidence>
<dbReference type="Proteomes" id="UP000238479">
    <property type="component" value="Chromosome 1"/>
</dbReference>
<accession>A0A2P6S7I8</accession>
<evidence type="ECO:0000256" key="3">
    <source>
        <dbReference type="ARBA" id="ARBA00016182"/>
    </source>
</evidence>
<dbReference type="PANTHER" id="PTHR12066">
    <property type="entry name" value="TELOMERASE REVERSE TRANSCRIPTASE"/>
    <property type="match status" value="1"/>
</dbReference>
<sequence length="1251" mass="143691">MKKRRVPQVLWRLFHHRARTLAHTLTSLLPPHSSSPNAQCRFCKGRRCLSCCTGPDAVSFLLRPDDPSDYRSLLDKCFVVVSENAPGITRFSPESHWSQIEIVRAVIETTMLEQSMSSNVICNGYDKRDKSSTIVELLTSSAWCLLLERVGDGIMVYLLKNASVFLRIPDKKHQQVTGPPISDLCRKRFYCTPNSQRQPSSLAPCGPRKKRKRDDNVHPMLKKKQFMSSVSIGESSSSGTCNGCCNHSENYRLTHSHISFSEASSPASSTLTNDYEGSLNQELTESLETLRKRSRPFRWQRCRKRRQLSLQETGVKGLFRTTVGDKQWLPGRLSSSLKPSLGRHYEQCNCLGFQVPQKVSNGAQIDRKSLFFNLESSSSVFPKKHVLNSVKPDSVGSEFLVQSIFGIYDIESALSKICPNGSGLCLMGSTCLYHSLVKLLKILIRRAQYGHHVRLLEKHCVVRTVNPNTIKSGGCISEGEKWEYNVLKKSQCCTADHCNKSPEVSESFSDEIKSYCLNSQVESFIWAVCRSIVPPELLGTPSNWRILRRTISKFIRLRRFERFSLKQCMHKLKTSRFPFLSNKHYFCCMNNEAPKHADGKGVDIQKGSSTLNDAVHIVKVKLLESWIYWFFSSVVVPLLQANFYVTESEHGKQDVYYYRKSVWEKVKNKTIVTCMDQSYQYLDDATTRRIIRKRSFGFSKLRICPKEYGVRLLANLKAPSKLPGKESCLADHSSGIFRGKKLHRRKVRFEHFKSVNRVLRDTHVVLKAMQLKETGKLGSSVFDYNDVYRKLCPFLIGMKSGFTMIPDVFIIVSDVSKAFDTVDQDKLLGVLKDVIRADEYFLQQSHHVIFKKGSLRIHDNRAFLDQNTGSRFKSKLRSVLVNQECSRSVKKKELFFNLNEHVKRNVLQLDKKFYLQRIGIPQGSVLSTLLCSLYYGHLDQNVIFPFLDRTWEPSIPDLSRGHDFQVASAAESSSEDKISSSSRYTLLRFIDDFLFISTSKAQAASFFSRLQRGFRDYNCYMNEKKFCVNFDIGNLPSNRVYSGDDGILFIRWSGLLINSRTLEVQADYTKYLKNHLSSTVTVHYQGKPGRHFKGKLRDYMRPKCHPLFFDSHINSASVVRLNIYQAFLLCAMKFHCYVRDLSCICKFHFGFYAYSIQKSLRYMHRLIKKRMCSLHTGSNFSPILQLEKGEVEWLGLYAYIQVLKRKQSRYKELLSLLKSKLLNHKITGCVSSELSYAVDRSHSSVIWKIKY</sequence>
<dbReference type="GO" id="GO:0042162">
    <property type="term" value="F:telomeric DNA binding"/>
    <property type="evidence" value="ECO:0007669"/>
    <property type="project" value="TreeGrafter"/>
</dbReference>
<keyword evidence="5 13" id="KW-0808">Transferase</keyword>
<keyword evidence="7 13" id="KW-0479">Metal-binding</keyword>
<dbReference type="AlphaFoldDB" id="A0A2P6S7I8"/>
<keyword evidence="11 13" id="KW-0539">Nucleus</keyword>